<comment type="similarity">
    <text evidence="2">Belongs to the mitochondrion-specific ribosomal protein mL50 family.</text>
</comment>
<name>A0A1S0UJG6_LOALO</name>
<evidence type="ECO:0000256" key="4">
    <source>
        <dbReference type="ARBA" id="ARBA00023128"/>
    </source>
</evidence>
<organism evidence="8">
    <name type="scientific">Loa loa</name>
    <name type="common">Eye worm</name>
    <name type="synonym">Filaria loa</name>
    <dbReference type="NCBI Taxonomy" id="7209"/>
    <lineage>
        <taxon>Eukaryota</taxon>
        <taxon>Metazoa</taxon>
        <taxon>Ecdysozoa</taxon>
        <taxon>Nematoda</taxon>
        <taxon>Chromadorea</taxon>
        <taxon>Rhabditida</taxon>
        <taxon>Spirurina</taxon>
        <taxon>Spiruromorpha</taxon>
        <taxon>Filarioidea</taxon>
        <taxon>Onchocercidae</taxon>
        <taxon>Loa</taxon>
    </lineage>
</organism>
<keyword evidence="3" id="KW-0689">Ribosomal protein</keyword>
<evidence type="ECO:0000256" key="7">
    <source>
        <dbReference type="ARBA" id="ARBA00035398"/>
    </source>
</evidence>
<comment type="subcellular location">
    <subcellularLocation>
        <location evidence="1">Mitochondrion</location>
    </subcellularLocation>
</comment>
<dbReference type="EMBL" id="JH712104">
    <property type="protein sequence ID" value="EJD75830.1"/>
    <property type="molecule type" value="Genomic_DNA"/>
</dbReference>
<evidence type="ECO:0000256" key="5">
    <source>
        <dbReference type="ARBA" id="ARBA00023274"/>
    </source>
</evidence>
<evidence type="ECO:0000256" key="2">
    <source>
        <dbReference type="ARBA" id="ARBA00008860"/>
    </source>
</evidence>
<dbReference type="InParanoid" id="A0A1S0UJG6"/>
<dbReference type="KEGG" id="loa:LOAG_17083"/>
<dbReference type="RefSeq" id="XP_020306666.1">
    <property type="nucleotide sequence ID" value="XM_020449743.1"/>
</dbReference>
<dbReference type="PANTHER" id="PTHR31542">
    <property type="entry name" value="39A RIBOSOMAL PROTEIN L50, MITOCHONDRIAL"/>
    <property type="match status" value="1"/>
</dbReference>
<proteinExistence type="inferred from homology"/>
<keyword evidence="4" id="KW-0496">Mitochondrion</keyword>
<dbReference type="OMA" id="WFDYEDQ"/>
<dbReference type="FunCoup" id="A0A1S0UJG6">
    <property type="interactions" value="84"/>
</dbReference>
<dbReference type="InterPro" id="IPR018305">
    <property type="entry name" value="Ribosomal_m50"/>
</dbReference>
<accession>A0A1S0UJG6</accession>
<evidence type="ECO:0000256" key="6">
    <source>
        <dbReference type="ARBA" id="ARBA00035183"/>
    </source>
</evidence>
<dbReference type="GO" id="GO:0005762">
    <property type="term" value="C:mitochondrial large ribosomal subunit"/>
    <property type="evidence" value="ECO:0007669"/>
    <property type="project" value="TreeGrafter"/>
</dbReference>
<evidence type="ECO:0000256" key="3">
    <source>
        <dbReference type="ARBA" id="ARBA00022980"/>
    </source>
</evidence>
<dbReference type="OrthoDB" id="9939609at2759"/>
<keyword evidence="5" id="KW-0687">Ribonucleoprotein</keyword>
<reference evidence="8" key="1">
    <citation type="submission" date="2012-04" db="EMBL/GenBank/DDBJ databases">
        <title>The Genome Sequence of Loa loa.</title>
        <authorList>
            <consortium name="The Broad Institute Genome Sequencing Platform"/>
            <consortium name="Broad Institute Genome Sequencing Center for Infectious Disease"/>
            <person name="Nutman T.B."/>
            <person name="Fink D.L."/>
            <person name="Russ C."/>
            <person name="Young S."/>
            <person name="Zeng Q."/>
            <person name="Gargeya S."/>
            <person name="Alvarado L."/>
            <person name="Berlin A."/>
            <person name="Chapman S.B."/>
            <person name="Chen Z."/>
            <person name="Freedman E."/>
            <person name="Gellesch M."/>
            <person name="Goldberg J."/>
            <person name="Griggs A."/>
            <person name="Gujja S."/>
            <person name="Heilman E.R."/>
            <person name="Heiman D."/>
            <person name="Howarth C."/>
            <person name="Mehta T."/>
            <person name="Neiman D."/>
            <person name="Pearson M."/>
            <person name="Roberts A."/>
            <person name="Saif S."/>
            <person name="Shea T."/>
            <person name="Shenoy N."/>
            <person name="Sisk P."/>
            <person name="Stolte C."/>
            <person name="Sykes S."/>
            <person name="White J."/>
            <person name="Yandava C."/>
            <person name="Haas B."/>
            <person name="Henn M.R."/>
            <person name="Nusbaum C."/>
            <person name="Birren B."/>
        </authorList>
    </citation>
    <scope>NUCLEOTIDE SEQUENCE [LARGE SCALE GENOMIC DNA]</scope>
</reference>
<dbReference type="PANTHER" id="PTHR31542:SF1">
    <property type="entry name" value="LARGE RIBOSOMAL SUBUNIT PROTEIN ML50"/>
    <property type="match status" value="1"/>
</dbReference>
<dbReference type="CTD" id="9946195"/>
<dbReference type="GeneID" id="9946195"/>
<gene>
    <name evidence="8" type="ORF">LOAG_17083</name>
</gene>
<dbReference type="Pfam" id="PF10501">
    <property type="entry name" value="Ribosomal_L50"/>
    <property type="match status" value="1"/>
</dbReference>
<dbReference type="AlphaFoldDB" id="A0A1S0UJG6"/>
<evidence type="ECO:0000313" key="8">
    <source>
        <dbReference type="EMBL" id="EJD75830.1"/>
    </source>
</evidence>
<sequence length="316" mass="37719">MCYIVRSKDFIERGREREKNVKRERKRDKQMNCSRACRIRWRNVLSRVRPEQKLSSQKEQLEIDEKMTLSDEAESMLKKMLPSLKSGDEPAKQNHSADDEFLNVASKEKIDMDSIRARGFLKYRYNYKPPDDLENQVKGAVEEVLIDVGDDIRNIDLTKNRRLKFQLLNLLGERLCHVVPNSELHKMKTVGDLINFYGRPFRNLTEYAQMARDNKQTLPKNLHVMEHPFRFHPEDTHSYHGGETAFPGKGGEVFSLRNKRLYRQFKPKKDWFDFEEESFDYTRQDEGMPWDPEIAERMDRYPTKRYNLKTKRFKNT</sequence>
<evidence type="ECO:0000256" key="1">
    <source>
        <dbReference type="ARBA" id="ARBA00004173"/>
    </source>
</evidence>
<protein>
    <recommendedName>
        <fullName evidence="6">Large ribosomal subunit protein mL50</fullName>
    </recommendedName>
    <alternativeName>
        <fullName evidence="7">39S ribosomal protein L50, mitochondrial</fullName>
    </alternativeName>
</protein>